<comment type="caution">
    <text evidence="2">The sequence shown here is derived from an EMBL/GenBank/DDBJ whole genome shotgun (WGS) entry which is preliminary data.</text>
</comment>
<reference evidence="2" key="1">
    <citation type="submission" date="2020-01" db="EMBL/GenBank/DDBJ databases">
        <authorList>
            <person name="Rat A."/>
        </authorList>
    </citation>
    <scope>NUCLEOTIDE SEQUENCE</scope>
    <source>
        <strain evidence="2">LMG 28251</strain>
    </source>
</reference>
<dbReference type="Proteomes" id="UP001196068">
    <property type="component" value="Unassembled WGS sequence"/>
</dbReference>
<feature type="region of interest" description="Disordered" evidence="1">
    <location>
        <begin position="150"/>
        <end position="175"/>
    </location>
</feature>
<reference evidence="2" key="2">
    <citation type="journal article" date="2021" name="Syst. Appl. Microbiol.">
        <title>Roseomonas hellenica sp. nov., isolated from roots of wild-growing Alkanna tinctoria.</title>
        <authorList>
            <person name="Rat A."/>
            <person name="Naranjo H.D."/>
            <person name="Lebbe L."/>
            <person name="Cnockaert M."/>
            <person name="Krigas N."/>
            <person name="Grigoriadou K."/>
            <person name="Maloupa E."/>
            <person name="Willems A."/>
        </authorList>
    </citation>
    <scope>NUCLEOTIDE SEQUENCE</scope>
    <source>
        <strain evidence="2">LMG 28251</strain>
    </source>
</reference>
<evidence type="ECO:0000313" key="3">
    <source>
        <dbReference type="Proteomes" id="UP001196068"/>
    </source>
</evidence>
<sequence length="225" mass="24715">MALTASMAEIAVYNMLRDAQHAGIGPGDLAFAAKSDIGPWDVAALRAGTARFKMLLIMRCPKKQSVGFQGVFVPKRMDHAHQKGSKNPVKTGEAGLAVHPDSGEIFVSDYDLMGVWERSPTAYARIDTGTKPRGENPVVDKLNTLFFDNRPGENKSPFQHGGQDDFKPSGGKSHPNLKITENCAAFREGEMRHLVGIDRIRAYYYQHELNFPYDSSGIYNGPSGD</sequence>
<keyword evidence="3" id="KW-1185">Reference proteome</keyword>
<name>A0AAF1JZ66_9PROT</name>
<dbReference type="RefSeq" id="WP_211875317.1">
    <property type="nucleotide sequence ID" value="NZ_JAAEDH010000018.1"/>
</dbReference>
<evidence type="ECO:0000256" key="1">
    <source>
        <dbReference type="SAM" id="MobiDB-lite"/>
    </source>
</evidence>
<organism evidence="2 3">
    <name type="scientific">Plastoroseomonas arctica</name>
    <dbReference type="NCBI Taxonomy" id="1509237"/>
    <lineage>
        <taxon>Bacteria</taxon>
        <taxon>Pseudomonadati</taxon>
        <taxon>Pseudomonadota</taxon>
        <taxon>Alphaproteobacteria</taxon>
        <taxon>Acetobacterales</taxon>
        <taxon>Acetobacteraceae</taxon>
        <taxon>Plastoroseomonas</taxon>
    </lineage>
</organism>
<protein>
    <submittedName>
        <fullName evidence="2">Uncharacterized protein</fullName>
    </submittedName>
</protein>
<gene>
    <name evidence="2" type="ORF">GXW79_15340</name>
</gene>
<dbReference type="AlphaFoldDB" id="A0AAF1JZ66"/>
<dbReference type="EMBL" id="JAAEDH010000018">
    <property type="protein sequence ID" value="MBR0656455.1"/>
    <property type="molecule type" value="Genomic_DNA"/>
</dbReference>
<proteinExistence type="predicted"/>
<evidence type="ECO:0000313" key="2">
    <source>
        <dbReference type="EMBL" id="MBR0656455.1"/>
    </source>
</evidence>
<accession>A0AAF1JZ66</accession>